<protein>
    <submittedName>
        <fullName evidence="3">Class I adenylate-forming enzyme family protein</fullName>
    </submittedName>
</protein>
<dbReference type="InterPro" id="IPR050237">
    <property type="entry name" value="ATP-dep_AMP-bd_enzyme"/>
</dbReference>
<dbReference type="InterPro" id="IPR000873">
    <property type="entry name" value="AMP-dep_synth/lig_dom"/>
</dbReference>
<dbReference type="InterPro" id="IPR020845">
    <property type="entry name" value="AMP-binding_CS"/>
</dbReference>
<dbReference type="InterPro" id="IPR025110">
    <property type="entry name" value="AMP-bd_C"/>
</dbReference>
<evidence type="ECO:0000259" key="2">
    <source>
        <dbReference type="Pfam" id="PF13193"/>
    </source>
</evidence>
<dbReference type="PANTHER" id="PTHR43767:SF7">
    <property type="entry name" value="MEDIUM_LONG-CHAIN-FATTY-ACID--COA LIGASE FADD8"/>
    <property type="match status" value="1"/>
</dbReference>
<dbReference type="RefSeq" id="WP_379906878.1">
    <property type="nucleotide sequence ID" value="NZ_JBHRTR010000054.1"/>
</dbReference>
<organism evidence="3 4">
    <name type="scientific">Marinibaculum pumilum</name>
    <dbReference type="NCBI Taxonomy" id="1766165"/>
    <lineage>
        <taxon>Bacteria</taxon>
        <taxon>Pseudomonadati</taxon>
        <taxon>Pseudomonadota</taxon>
        <taxon>Alphaproteobacteria</taxon>
        <taxon>Rhodospirillales</taxon>
        <taxon>Rhodospirillaceae</taxon>
        <taxon>Marinibaculum</taxon>
    </lineage>
</organism>
<feature type="domain" description="AMP-binding enzyme C-terminal" evidence="2">
    <location>
        <begin position="451"/>
        <end position="525"/>
    </location>
</feature>
<proteinExistence type="predicted"/>
<sequence>MDATPPATSAAAPQDGPEAAAPAAIEDAHVFLPELWAGFAEFQPRKTALVCDGVRRDWAGFNAGMNRVANRLNAAGIGRGDRVAVVMANSVTMLEVMFGVVKAGACVVPLSAMLTGEQIAALAADAGARALFASAGLHESLEPHRDRLSGIDAGLWFLHGATAPGWQALAPWLDGAPEHEPAVRYDMEDEFNIIYSSGTTGLPKGIVQTHRARQHFAWSNALEMRYHRNTVALATTPLYSNGTFLTMLPTLFVGGTLVAMPAFDPLAFLQTVAREKVTHSFMVPTQFIVTLAHPGFDQYDLSSLEAVLSAGSPLRLDTKKAVIERMTPNLYEIYGISEGVATIIRPDMVMRKPGSVGTPVVGYHVAIIGPDDAPLPHGEVGEIVGYGAGMMKRYNRRPDATAEIVWRDARGRTYLRTGDIGRMDEDGYLYILDRKKDMIISGGFNIFPADLEQVIGGHPAVMDVTVIGVPHEKWGETPLALVIRETGAAADEAEILAWANERLGRHQRVSAIAFRDDFPRNALGKVLKRELREPYWRDA</sequence>
<reference evidence="4" key="1">
    <citation type="journal article" date="2019" name="Int. J. Syst. Evol. Microbiol.">
        <title>The Global Catalogue of Microorganisms (GCM) 10K type strain sequencing project: providing services to taxonomists for standard genome sequencing and annotation.</title>
        <authorList>
            <consortium name="The Broad Institute Genomics Platform"/>
            <consortium name="The Broad Institute Genome Sequencing Center for Infectious Disease"/>
            <person name="Wu L."/>
            <person name="Ma J."/>
        </authorList>
    </citation>
    <scope>NUCLEOTIDE SEQUENCE [LARGE SCALE GENOMIC DNA]</scope>
    <source>
        <strain evidence="4">KCTC 42964</strain>
    </source>
</reference>
<dbReference type="PANTHER" id="PTHR43767">
    <property type="entry name" value="LONG-CHAIN-FATTY-ACID--COA LIGASE"/>
    <property type="match status" value="1"/>
</dbReference>
<dbReference type="Gene3D" id="3.30.300.30">
    <property type="match status" value="1"/>
</dbReference>
<keyword evidence="4" id="KW-1185">Reference proteome</keyword>
<accession>A0ABV7L9P7</accession>
<dbReference type="InterPro" id="IPR042099">
    <property type="entry name" value="ANL_N_sf"/>
</dbReference>
<dbReference type="PROSITE" id="PS00455">
    <property type="entry name" value="AMP_BINDING"/>
    <property type="match status" value="1"/>
</dbReference>
<evidence type="ECO:0000259" key="1">
    <source>
        <dbReference type="Pfam" id="PF00501"/>
    </source>
</evidence>
<gene>
    <name evidence="3" type="ORF">ACFOGJ_29430</name>
</gene>
<feature type="domain" description="AMP-dependent synthetase/ligase" evidence="1">
    <location>
        <begin position="40"/>
        <end position="394"/>
    </location>
</feature>
<dbReference type="Pfam" id="PF13193">
    <property type="entry name" value="AMP-binding_C"/>
    <property type="match status" value="1"/>
</dbReference>
<dbReference type="Proteomes" id="UP001595528">
    <property type="component" value="Unassembled WGS sequence"/>
</dbReference>
<dbReference type="EMBL" id="JBHRTR010000054">
    <property type="protein sequence ID" value="MFC3231406.1"/>
    <property type="molecule type" value="Genomic_DNA"/>
</dbReference>
<dbReference type="SUPFAM" id="SSF56801">
    <property type="entry name" value="Acetyl-CoA synthetase-like"/>
    <property type="match status" value="1"/>
</dbReference>
<comment type="caution">
    <text evidence="3">The sequence shown here is derived from an EMBL/GenBank/DDBJ whole genome shotgun (WGS) entry which is preliminary data.</text>
</comment>
<dbReference type="Pfam" id="PF00501">
    <property type="entry name" value="AMP-binding"/>
    <property type="match status" value="1"/>
</dbReference>
<evidence type="ECO:0000313" key="4">
    <source>
        <dbReference type="Proteomes" id="UP001595528"/>
    </source>
</evidence>
<name>A0ABV7L9P7_9PROT</name>
<dbReference type="Gene3D" id="3.40.50.12780">
    <property type="entry name" value="N-terminal domain of ligase-like"/>
    <property type="match status" value="1"/>
</dbReference>
<dbReference type="InterPro" id="IPR045851">
    <property type="entry name" value="AMP-bd_C_sf"/>
</dbReference>
<evidence type="ECO:0000313" key="3">
    <source>
        <dbReference type="EMBL" id="MFC3231406.1"/>
    </source>
</evidence>